<evidence type="ECO:0000313" key="2">
    <source>
        <dbReference type="Proteomes" id="UP001231189"/>
    </source>
</evidence>
<organism evidence="1 2">
    <name type="scientific">Lolium multiflorum</name>
    <name type="common">Italian ryegrass</name>
    <name type="synonym">Lolium perenne subsp. multiflorum</name>
    <dbReference type="NCBI Taxonomy" id="4521"/>
    <lineage>
        <taxon>Eukaryota</taxon>
        <taxon>Viridiplantae</taxon>
        <taxon>Streptophyta</taxon>
        <taxon>Embryophyta</taxon>
        <taxon>Tracheophyta</taxon>
        <taxon>Spermatophyta</taxon>
        <taxon>Magnoliopsida</taxon>
        <taxon>Liliopsida</taxon>
        <taxon>Poales</taxon>
        <taxon>Poaceae</taxon>
        <taxon>BOP clade</taxon>
        <taxon>Pooideae</taxon>
        <taxon>Poodae</taxon>
        <taxon>Poeae</taxon>
        <taxon>Poeae Chloroplast Group 2 (Poeae type)</taxon>
        <taxon>Loliodinae</taxon>
        <taxon>Loliinae</taxon>
        <taxon>Lolium</taxon>
    </lineage>
</organism>
<dbReference type="Pfam" id="PF03087">
    <property type="entry name" value="BPS1"/>
    <property type="match status" value="2"/>
</dbReference>
<dbReference type="Proteomes" id="UP001231189">
    <property type="component" value="Unassembled WGS sequence"/>
</dbReference>
<gene>
    <name evidence="1" type="ORF">QYE76_071115</name>
</gene>
<dbReference type="InterPro" id="IPR004320">
    <property type="entry name" value="BPS1_pln"/>
</dbReference>
<sequence length="278" mass="29129">MAAWFCRRLAALTVSKASSYLGHKELSCSCSASLPSRIHPVVAGLHDSVNALLAWTKAPAPVQAASTLWIGAGMDHLGHLLSSLTDVLHHPQVQDPERRRCQTASSWTERLLRDLVVIADAHSCFSDVLVSLKELLGEAQAAVRNGDATRLAAALCTRRRSDRDLSSLAATLRAVSHRSNSPAAATSDSGEAALAEAVEAATCAVASASAAIFAGLASASASSVLRALTSPPTASSAEAMERLQNLEECFVAAEDGCKQVHRALVNARMSLLNVLTPC</sequence>
<name>A0AAD8SLR6_LOLMU</name>
<dbReference type="PANTHER" id="PTHR33070:SF59">
    <property type="entry name" value="DUF241 DOMAIN PROTEIN"/>
    <property type="match status" value="1"/>
</dbReference>
<accession>A0AAD8SLR6</accession>
<dbReference type="PANTHER" id="PTHR33070">
    <property type="entry name" value="OS06G0725500 PROTEIN"/>
    <property type="match status" value="1"/>
</dbReference>
<protein>
    <submittedName>
        <fullName evidence="1">Uncharacterized protein</fullName>
    </submittedName>
</protein>
<dbReference type="AlphaFoldDB" id="A0AAD8SLR6"/>
<proteinExistence type="predicted"/>
<keyword evidence="2" id="KW-1185">Reference proteome</keyword>
<comment type="caution">
    <text evidence="1">The sequence shown here is derived from an EMBL/GenBank/DDBJ whole genome shotgun (WGS) entry which is preliminary data.</text>
</comment>
<dbReference type="GO" id="GO:0048367">
    <property type="term" value="P:shoot system development"/>
    <property type="evidence" value="ECO:0007669"/>
    <property type="project" value="InterPro"/>
</dbReference>
<reference evidence="1" key="1">
    <citation type="submission" date="2023-07" db="EMBL/GenBank/DDBJ databases">
        <title>A chromosome-level genome assembly of Lolium multiflorum.</title>
        <authorList>
            <person name="Chen Y."/>
            <person name="Copetti D."/>
            <person name="Kolliker R."/>
            <person name="Studer B."/>
        </authorList>
    </citation>
    <scope>NUCLEOTIDE SEQUENCE</scope>
    <source>
        <strain evidence="1">02402/16</strain>
        <tissue evidence="1">Leaf</tissue>
    </source>
</reference>
<dbReference type="EMBL" id="JAUUTY010000004">
    <property type="protein sequence ID" value="KAK1653310.1"/>
    <property type="molecule type" value="Genomic_DNA"/>
</dbReference>
<dbReference type="GO" id="GO:0048364">
    <property type="term" value="P:root development"/>
    <property type="evidence" value="ECO:0007669"/>
    <property type="project" value="InterPro"/>
</dbReference>
<evidence type="ECO:0000313" key="1">
    <source>
        <dbReference type="EMBL" id="KAK1653310.1"/>
    </source>
</evidence>